<comment type="subcellular location">
    <subcellularLocation>
        <location evidence="2">Cell envelope</location>
    </subcellularLocation>
</comment>
<keyword evidence="3" id="KW-0645">Protease</keyword>
<evidence type="ECO:0000256" key="4">
    <source>
        <dbReference type="ARBA" id="ARBA00022723"/>
    </source>
</evidence>
<dbReference type="Pfam" id="PF19425">
    <property type="entry name" value="Csd3_N2"/>
    <property type="match status" value="1"/>
</dbReference>
<evidence type="ECO:0000256" key="8">
    <source>
        <dbReference type="SAM" id="MobiDB-lite"/>
    </source>
</evidence>
<evidence type="ECO:0000256" key="7">
    <source>
        <dbReference type="ARBA" id="ARBA00023049"/>
    </source>
</evidence>
<feature type="domain" description="Opacity-associated protein A LysM-like" evidence="10">
    <location>
        <begin position="192"/>
        <end position="272"/>
    </location>
</feature>
<keyword evidence="13" id="KW-1185">Reference proteome</keyword>
<name>A0A558HU89_9GAMM</name>
<dbReference type="InterPro" id="IPR045834">
    <property type="entry name" value="Csd3_N2"/>
</dbReference>
<evidence type="ECO:0000313" key="12">
    <source>
        <dbReference type="EMBL" id="TVU72693.1"/>
    </source>
</evidence>
<keyword evidence="4" id="KW-0479">Metal-binding</keyword>
<feature type="domain" description="Csd3-like second N-terminal" evidence="11">
    <location>
        <begin position="288"/>
        <end position="405"/>
    </location>
</feature>
<dbReference type="FunFam" id="2.70.70.10:FF:000002">
    <property type="entry name" value="Murein DD-endopeptidase MepM"/>
    <property type="match status" value="1"/>
</dbReference>
<dbReference type="InterPro" id="IPR016047">
    <property type="entry name" value="M23ase_b-sheet_dom"/>
</dbReference>
<feature type="compositionally biased region" description="Low complexity" evidence="8">
    <location>
        <begin position="72"/>
        <end position="81"/>
    </location>
</feature>
<dbReference type="PANTHER" id="PTHR21666:SF292">
    <property type="entry name" value="MUREIN DD-ENDOPEPTIDASE MEPM"/>
    <property type="match status" value="1"/>
</dbReference>
<dbReference type="Proteomes" id="UP000319941">
    <property type="component" value="Unassembled WGS sequence"/>
</dbReference>
<evidence type="ECO:0000256" key="6">
    <source>
        <dbReference type="ARBA" id="ARBA00022833"/>
    </source>
</evidence>
<dbReference type="GO" id="GO:0042834">
    <property type="term" value="F:peptidoglycan binding"/>
    <property type="evidence" value="ECO:0007669"/>
    <property type="project" value="InterPro"/>
</dbReference>
<dbReference type="GO" id="GO:0030313">
    <property type="term" value="C:cell envelope"/>
    <property type="evidence" value="ECO:0007669"/>
    <property type="project" value="UniProtKB-SubCell"/>
</dbReference>
<dbReference type="InterPro" id="IPR007340">
    <property type="entry name" value="LysM_Opacity-associatedA"/>
</dbReference>
<dbReference type="GO" id="GO:0004222">
    <property type="term" value="F:metalloendopeptidase activity"/>
    <property type="evidence" value="ECO:0007669"/>
    <property type="project" value="TreeGrafter"/>
</dbReference>
<sequence length="563" mass="60794">MLRILHSLPRVHKYLLLPVATMVTVLGAHKLIETLDTQDVSPISKSIAIDLAGADMRATGSMTMPTPGTDTAQAPLSSASRSAASLDAEQQAILATGDIPLAALKPSEIVDINFDMPTLLTDETYHPKADAAGPVVALAPVAVKTAEAVIGTATDEQAGGTSYDDLSVDPVELGESPTLQTELAAKEVYVPEWQTYTVQAGDTFAVMAERSLGLGYSETTRIIKSLPDKRVLTHWRIGDSFDYKLDEEGNLLALRIMKDARRGFMVKRNADDTAFNVAKIEKATQATQRMFAGEVSGSFSLSAESTGLGVADVTQLTQVLGKKIDFRRDTRKGDKFQVLVESDMIEGTSTDSRILAARYEGARKSLTVVRNSSDGRYYTPDGKGLDPAFNRYPLAHKARISSPFNLSRRHPVTGRISPHKGTDFAVRVGTPVLSTADGVVELVGNHPLAGRYLVLRMDNGYKTRYLHLSQPLVKKGERVTMGEKIALSGNTGRSTGPHLHYEVMVNNRQVNAMRVQLPNNNSLSGKALASFKRESQNMLAKLEAADNTGAIAKTSTASHGDES</sequence>
<reference evidence="12 13" key="1">
    <citation type="submission" date="2019-07" db="EMBL/GenBank/DDBJ databases">
        <title>Diversity of Bacteria from Kongsfjorden, Arctic.</title>
        <authorList>
            <person name="Yu Y."/>
        </authorList>
    </citation>
    <scope>NUCLEOTIDE SEQUENCE [LARGE SCALE GENOMIC DNA]</scope>
    <source>
        <strain evidence="12 13">SM1923</strain>
    </source>
</reference>
<evidence type="ECO:0000256" key="1">
    <source>
        <dbReference type="ARBA" id="ARBA00001947"/>
    </source>
</evidence>
<dbReference type="Pfam" id="PF04225">
    <property type="entry name" value="LysM_OapA"/>
    <property type="match status" value="1"/>
</dbReference>
<accession>A0A558HU89</accession>
<dbReference type="Gene3D" id="3.10.450.350">
    <property type="match status" value="2"/>
</dbReference>
<feature type="region of interest" description="Disordered" evidence="8">
    <location>
        <begin position="58"/>
        <end position="81"/>
    </location>
</feature>
<proteinExistence type="predicted"/>
<evidence type="ECO:0000259" key="11">
    <source>
        <dbReference type="Pfam" id="PF19425"/>
    </source>
</evidence>
<dbReference type="SUPFAM" id="SSF51261">
    <property type="entry name" value="Duplicated hybrid motif"/>
    <property type="match status" value="1"/>
</dbReference>
<dbReference type="Pfam" id="PF01551">
    <property type="entry name" value="Peptidase_M23"/>
    <property type="match status" value="1"/>
</dbReference>
<feature type="domain" description="M23ase beta-sheet core" evidence="9">
    <location>
        <begin position="418"/>
        <end position="511"/>
    </location>
</feature>
<comment type="cofactor">
    <cofactor evidence="1">
        <name>Zn(2+)</name>
        <dbReference type="ChEBI" id="CHEBI:29105"/>
    </cofactor>
</comment>
<feature type="compositionally biased region" description="Polar residues" evidence="8">
    <location>
        <begin position="60"/>
        <end position="71"/>
    </location>
</feature>
<dbReference type="Gene3D" id="2.70.70.10">
    <property type="entry name" value="Glucose Permease (Domain IIA)"/>
    <property type="match status" value="1"/>
</dbReference>
<protein>
    <submittedName>
        <fullName evidence="12">Peptidoglycan DD-metalloendopeptidase family protein</fullName>
    </submittedName>
</protein>
<dbReference type="InterPro" id="IPR011055">
    <property type="entry name" value="Dup_hybrid_motif"/>
</dbReference>
<dbReference type="STRING" id="553385.GCA_000591415_00349"/>
<organism evidence="12 13">
    <name type="scientific">Cobetia crustatorum</name>
    <dbReference type="NCBI Taxonomy" id="553385"/>
    <lineage>
        <taxon>Bacteria</taxon>
        <taxon>Pseudomonadati</taxon>
        <taxon>Pseudomonadota</taxon>
        <taxon>Gammaproteobacteria</taxon>
        <taxon>Oceanospirillales</taxon>
        <taxon>Halomonadaceae</taxon>
        <taxon>Cobetia</taxon>
    </lineage>
</organism>
<keyword evidence="7" id="KW-0482">Metalloprotease</keyword>
<dbReference type="EMBL" id="VNFH01000002">
    <property type="protein sequence ID" value="TVU72693.1"/>
    <property type="molecule type" value="Genomic_DNA"/>
</dbReference>
<evidence type="ECO:0000259" key="9">
    <source>
        <dbReference type="Pfam" id="PF01551"/>
    </source>
</evidence>
<dbReference type="InterPro" id="IPR050570">
    <property type="entry name" value="Cell_wall_metabolism_enzyme"/>
</dbReference>
<dbReference type="AlphaFoldDB" id="A0A558HU89"/>
<evidence type="ECO:0000313" key="13">
    <source>
        <dbReference type="Proteomes" id="UP000319941"/>
    </source>
</evidence>
<dbReference type="OrthoDB" id="9805070at2"/>
<evidence type="ECO:0000259" key="10">
    <source>
        <dbReference type="Pfam" id="PF04225"/>
    </source>
</evidence>
<keyword evidence="5" id="KW-0378">Hydrolase</keyword>
<dbReference type="PANTHER" id="PTHR21666">
    <property type="entry name" value="PEPTIDASE-RELATED"/>
    <property type="match status" value="1"/>
</dbReference>
<comment type="caution">
    <text evidence="12">The sequence shown here is derived from an EMBL/GenBank/DDBJ whole genome shotgun (WGS) entry which is preliminary data.</text>
</comment>
<dbReference type="GO" id="GO:0046872">
    <property type="term" value="F:metal ion binding"/>
    <property type="evidence" value="ECO:0007669"/>
    <property type="project" value="UniProtKB-KW"/>
</dbReference>
<evidence type="ECO:0000256" key="3">
    <source>
        <dbReference type="ARBA" id="ARBA00022670"/>
    </source>
</evidence>
<dbReference type="GO" id="GO:0006508">
    <property type="term" value="P:proteolysis"/>
    <property type="evidence" value="ECO:0007669"/>
    <property type="project" value="UniProtKB-KW"/>
</dbReference>
<dbReference type="CDD" id="cd12797">
    <property type="entry name" value="M23_peptidase"/>
    <property type="match status" value="1"/>
</dbReference>
<gene>
    <name evidence="12" type="ORF">FQP86_03185</name>
</gene>
<evidence type="ECO:0000256" key="5">
    <source>
        <dbReference type="ARBA" id="ARBA00022801"/>
    </source>
</evidence>
<evidence type="ECO:0000256" key="2">
    <source>
        <dbReference type="ARBA" id="ARBA00004196"/>
    </source>
</evidence>
<keyword evidence="6" id="KW-0862">Zinc</keyword>